<evidence type="ECO:0000256" key="3">
    <source>
        <dbReference type="ARBA" id="ARBA00018111"/>
    </source>
</evidence>
<reference evidence="9 10" key="1">
    <citation type="submission" date="2016-10" db="EMBL/GenBank/DDBJ databases">
        <title>Draft genome sequences of four alkaliphilic bacteria belonging to the Anaerobacillus genus.</title>
        <authorList>
            <person name="Bassil N.M."/>
            <person name="Lloyd J.R."/>
        </authorList>
    </citation>
    <scope>NUCLEOTIDE SEQUENCE [LARGE SCALE GENOMIC DNA]</scope>
    <source>
        <strain evidence="9 10">DSM 15340</strain>
    </source>
</reference>
<evidence type="ECO:0000256" key="4">
    <source>
        <dbReference type="ARBA" id="ARBA00022490"/>
    </source>
</evidence>
<dbReference type="GO" id="GO:0006282">
    <property type="term" value="P:regulation of DNA repair"/>
    <property type="evidence" value="ECO:0007669"/>
    <property type="project" value="UniProtKB-UniRule"/>
</dbReference>
<evidence type="ECO:0000259" key="7">
    <source>
        <dbReference type="Pfam" id="PF21981"/>
    </source>
</evidence>
<dbReference type="HAMAP" id="MF_01114">
    <property type="entry name" value="RecX"/>
    <property type="match status" value="1"/>
</dbReference>
<dbReference type="Pfam" id="PF21981">
    <property type="entry name" value="RecX_HTH3"/>
    <property type="match status" value="2"/>
</dbReference>
<dbReference type="Gene3D" id="1.10.10.10">
    <property type="entry name" value="Winged helix-like DNA-binding domain superfamily/Winged helix DNA-binding domain"/>
    <property type="match status" value="4"/>
</dbReference>
<comment type="caution">
    <text evidence="9">The sequence shown here is derived from an EMBL/GenBank/DDBJ whole genome shotgun (WGS) entry which is preliminary data.</text>
</comment>
<dbReference type="NCBIfam" id="NF010733">
    <property type="entry name" value="PRK14135.1"/>
    <property type="match status" value="1"/>
</dbReference>
<dbReference type="AlphaFoldDB" id="A0A1S2LRK4"/>
<dbReference type="Pfam" id="PF02631">
    <property type="entry name" value="RecX_HTH2"/>
    <property type="match status" value="1"/>
</dbReference>
<dbReference type="Pfam" id="PF21982">
    <property type="entry name" value="RecX_HTH1"/>
    <property type="match status" value="1"/>
</dbReference>
<proteinExistence type="inferred from homology"/>
<evidence type="ECO:0000313" key="10">
    <source>
        <dbReference type="Proteomes" id="UP000180098"/>
    </source>
</evidence>
<feature type="domain" description="RecX third three-helical" evidence="7">
    <location>
        <begin position="159"/>
        <end position="206"/>
    </location>
</feature>
<dbReference type="InterPro" id="IPR053924">
    <property type="entry name" value="RecX_HTH_2nd"/>
</dbReference>
<dbReference type="InterPro" id="IPR053925">
    <property type="entry name" value="RecX_HTH_3rd"/>
</dbReference>
<keyword evidence="4 5" id="KW-0963">Cytoplasm</keyword>
<feature type="domain" description="RecX third three-helical" evidence="7">
    <location>
        <begin position="219"/>
        <end position="265"/>
    </location>
</feature>
<evidence type="ECO:0000259" key="6">
    <source>
        <dbReference type="Pfam" id="PF02631"/>
    </source>
</evidence>
<dbReference type="RefSeq" id="WP_071312709.1">
    <property type="nucleotide sequence ID" value="NZ_MLQQ01000010.1"/>
</dbReference>
<name>A0A1S2LRK4_9BACI</name>
<organism evidence="9 10">
    <name type="scientific">Anaerobacillus arseniciselenatis</name>
    <dbReference type="NCBI Taxonomy" id="85682"/>
    <lineage>
        <taxon>Bacteria</taxon>
        <taxon>Bacillati</taxon>
        <taxon>Bacillota</taxon>
        <taxon>Bacilli</taxon>
        <taxon>Bacillales</taxon>
        <taxon>Bacillaceae</taxon>
        <taxon>Anaerobacillus</taxon>
    </lineage>
</organism>
<dbReference type="OrthoDB" id="5421057at2"/>
<dbReference type="PANTHER" id="PTHR33602:SF1">
    <property type="entry name" value="REGULATORY PROTEIN RECX FAMILY PROTEIN"/>
    <property type="match status" value="1"/>
</dbReference>
<evidence type="ECO:0000256" key="2">
    <source>
        <dbReference type="ARBA" id="ARBA00009695"/>
    </source>
</evidence>
<gene>
    <name evidence="5" type="primary">recX</name>
    <name evidence="9" type="ORF">BKP35_07355</name>
</gene>
<accession>A0A1S2LRK4</accession>
<dbReference type="InterPro" id="IPR053926">
    <property type="entry name" value="RecX_HTH_1st"/>
</dbReference>
<dbReference type="PANTHER" id="PTHR33602">
    <property type="entry name" value="REGULATORY PROTEIN RECX FAMILY PROTEIN"/>
    <property type="match status" value="1"/>
</dbReference>
<dbReference type="EMBL" id="MLQQ01000010">
    <property type="protein sequence ID" value="OIJ14015.1"/>
    <property type="molecule type" value="Genomic_DNA"/>
</dbReference>
<comment type="subcellular location">
    <subcellularLocation>
        <location evidence="1 5">Cytoplasm</location>
    </subcellularLocation>
</comment>
<feature type="domain" description="RecX second three-helical" evidence="6">
    <location>
        <begin position="112"/>
        <end position="153"/>
    </location>
</feature>
<feature type="domain" description="RecX first three-helical" evidence="8">
    <location>
        <begin position="67"/>
        <end position="105"/>
    </location>
</feature>
<evidence type="ECO:0000313" key="9">
    <source>
        <dbReference type="EMBL" id="OIJ14015.1"/>
    </source>
</evidence>
<dbReference type="Proteomes" id="UP000180098">
    <property type="component" value="Unassembled WGS sequence"/>
</dbReference>
<protein>
    <recommendedName>
        <fullName evidence="3 5">Regulatory protein RecX</fullName>
    </recommendedName>
</protein>
<keyword evidence="10" id="KW-1185">Reference proteome</keyword>
<evidence type="ECO:0000256" key="1">
    <source>
        <dbReference type="ARBA" id="ARBA00004496"/>
    </source>
</evidence>
<dbReference type="InterPro" id="IPR036388">
    <property type="entry name" value="WH-like_DNA-bd_sf"/>
</dbReference>
<evidence type="ECO:0000259" key="8">
    <source>
        <dbReference type="Pfam" id="PF21982"/>
    </source>
</evidence>
<comment type="function">
    <text evidence="5">Modulates RecA activity.</text>
</comment>
<dbReference type="InterPro" id="IPR003783">
    <property type="entry name" value="Regulatory_RecX"/>
</dbReference>
<evidence type="ECO:0000256" key="5">
    <source>
        <dbReference type="HAMAP-Rule" id="MF_01114"/>
    </source>
</evidence>
<dbReference type="GO" id="GO:0005737">
    <property type="term" value="C:cytoplasm"/>
    <property type="evidence" value="ECO:0007669"/>
    <property type="project" value="UniProtKB-SubCell"/>
</dbReference>
<sequence length="271" mass="32361">MPVLSKISTQKKNNDRYNIFLDHGQGEEYAFSVDEAVLVKFHLRKGLELTEQQIEEILYEEQIRKGYQYAINYLSYRMRSTKEMIDYLKSKELESNNITIIIDRLLKEKYLDDGEFAKAFVRSRINLTMKGPGVIRRELIEKGMSEKEINEALDLYSYEEQLEKAALLLQKKYPKQLKTSRADQDRKMYTLLQSKGFTNDVVQEVLREMKEENEDDCNEEWQAITYQGEKALKKYRSYNGWEQKQKVKQFLYRRGFSFELIDKFIEEHVTD</sequence>
<comment type="similarity">
    <text evidence="2 5">Belongs to the RecX family.</text>
</comment>